<dbReference type="InterPro" id="IPR006176">
    <property type="entry name" value="3-OHacyl-CoA_DH_NAD-bd"/>
</dbReference>
<dbReference type="Gene3D" id="1.10.1040.10">
    <property type="entry name" value="N-(1-d-carboxylethyl)-l-norvaline Dehydrogenase, domain 2"/>
    <property type="match status" value="1"/>
</dbReference>
<gene>
    <name evidence="4" type="ORF">SDC9_30187</name>
</gene>
<dbReference type="InterPro" id="IPR006108">
    <property type="entry name" value="3HC_DH_C"/>
</dbReference>
<dbReference type="GO" id="GO:0003857">
    <property type="term" value="F:(3S)-3-hydroxyacyl-CoA dehydrogenase (NAD+) activity"/>
    <property type="evidence" value="ECO:0007669"/>
    <property type="project" value="UniProtKB-EC"/>
</dbReference>
<dbReference type="InterPro" id="IPR022694">
    <property type="entry name" value="3-OHacyl-CoA_DH"/>
</dbReference>
<dbReference type="InterPro" id="IPR036291">
    <property type="entry name" value="NAD(P)-bd_dom_sf"/>
</dbReference>
<feature type="domain" description="3-hydroxyacyl-CoA dehydrogenase C-terminal" evidence="2">
    <location>
        <begin position="215"/>
        <end position="310"/>
    </location>
</feature>
<sequence>MAKIITEPIERYGLSKRNRKRTLFSRIGVVGCGIEGSEIATTAALNGMEVVFLEPNKEKIANAFSRIEDKLDKKITNWGLTQNEKKAILSRVQGTTSYIDFQNCDFVIEAIRYDNQTGERQVDERKKVFQQLEHVLEPDAIIASNVTTVVVTELASELKYQERCIGVHFMINTPGSQILEIVSGLHTSQETFDKVSKFARMINHQYVSVMESAGLVSIRLFLTQLNEACQILMEGISTVEDIDKVLMVGFGHNLGVFRTADNMGIEKIVKLLNNLYDEYGNIKYKPSPILLRMVRAKNYGVSTGKGFYVYDESGNLVK</sequence>
<dbReference type="InterPro" id="IPR008927">
    <property type="entry name" value="6-PGluconate_DH-like_C_sf"/>
</dbReference>
<dbReference type="SUPFAM" id="SSF51735">
    <property type="entry name" value="NAD(P)-binding Rossmann-fold domains"/>
    <property type="match status" value="1"/>
</dbReference>
<protein>
    <submittedName>
        <fullName evidence="4">3-hydroxybutyryl-CoA dehydrogenase</fullName>
        <ecNumber evidence="4">1.1.1.35</ecNumber>
    </submittedName>
</protein>
<dbReference type="PIRSF" id="PIRSF000105">
    <property type="entry name" value="HCDH"/>
    <property type="match status" value="1"/>
</dbReference>
<dbReference type="Pfam" id="PF00725">
    <property type="entry name" value="3HCDH"/>
    <property type="match status" value="1"/>
</dbReference>
<name>A0A644UZZ3_9ZZZZ</name>
<dbReference type="GO" id="GO:0006631">
    <property type="term" value="P:fatty acid metabolic process"/>
    <property type="evidence" value="ECO:0007669"/>
    <property type="project" value="InterPro"/>
</dbReference>
<dbReference type="EC" id="1.1.1.35" evidence="4"/>
<dbReference type="InterPro" id="IPR013328">
    <property type="entry name" value="6PGD_dom2"/>
</dbReference>
<dbReference type="PANTHER" id="PTHR48075:SF5">
    <property type="entry name" value="3-HYDROXYBUTYRYL-COA DEHYDROGENASE"/>
    <property type="match status" value="1"/>
</dbReference>
<proteinExistence type="predicted"/>
<dbReference type="PANTHER" id="PTHR48075">
    <property type="entry name" value="3-HYDROXYACYL-COA DEHYDROGENASE FAMILY PROTEIN"/>
    <property type="match status" value="1"/>
</dbReference>
<evidence type="ECO:0000259" key="3">
    <source>
        <dbReference type="Pfam" id="PF02737"/>
    </source>
</evidence>
<dbReference type="SUPFAM" id="SSF48179">
    <property type="entry name" value="6-phosphogluconate dehydrogenase C-terminal domain-like"/>
    <property type="match status" value="1"/>
</dbReference>
<reference evidence="4" key="1">
    <citation type="submission" date="2019-08" db="EMBL/GenBank/DDBJ databases">
        <authorList>
            <person name="Kucharzyk K."/>
            <person name="Murdoch R.W."/>
            <person name="Higgins S."/>
            <person name="Loffler F."/>
        </authorList>
    </citation>
    <scope>NUCLEOTIDE SEQUENCE</scope>
</reference>
<evidence type="ECO:0000259" key="2">
    <source>
        <dbReference type="Pfam" id="PF00725"/>
    </source>
</evidence>
<evidence type="ECO:0000256" key="1">
    <source>
        <dbReference type="ARBA" id="ARBA00023002"/>
    </source>
</evidence>
<dbReference type="EMBL" id="VSSQ01000187">
    <property type="protein sequence ID" value="MPL84223.1"/>
    <property type="molecule type" value="Genomic_DNA"/>
</dbReference>
<dbReference type="Gene3D" id="3.40.50.720">
    <property type="entry name" value="NAD(P)-binding Rossmann-like Domain"/>
    <property type="match status" value="1"/>
</dbReference>
<keyword evidence="1 4" id="KW-0560">Oxidoreductase</keyword>
<accession>A0A644UZZ3</accession>
<organism evidence="4">
    <name type="scientific">bioreactor metagenome</name>
    <dbReference type="NCBI Taxonomy" id="1076179"/>
    <lineage>
        <taxon>unclassified sequences</taxon>
        <taxon>metagenomes</taxon>
        <taxon>ecological metagenomes</taxon>
    </lineage>
</organism>
<feature type="domain" description="3-hydroxyacyl-CoA dehydrogenase NAD binding" evidence="3">
    <location>
        <begin position="27"/>
        <end position="210"/>
    </location>
</feature>
<dbReference type="AlphaFoldDB" id="A0A644UZZ3"/>
<comment type="caution">
    <text evidence="4">The sequence shown here is derived from an EMBL/GenBank/DDBJ whole genome shotgun (WGS) entry which is preliminary data.</text>
</comment>
<dbReference type="GO" id="GO:0070403">
    <property type="term" value="F:NAD+ binding"/>
    <property type="evidence" value="ECO:0007669"/>
    <property type="project" value="InterPro"/>
</dbReference>
<evidence type="ECO:0000313" key="4">
    <source>
        <dbReference type="EMBL" id="MPL84223.1"/>
    </source>
</evidence>
<dbReference type="Pfam" id="PF02737">
    <property type="entry name" value="3HCDH_N"/>
    <property type="match status" value="1"/>
</dbReference>